<protein>
    <submittedName>
        <fullName evidence="1">Uncharacterized protein</fullName>
    </submittedName>
</protein>
<keyword evidence="2" id="KW-1185">Reference proteome</keyword>
<dbReference type="EMBL" id="MU001499">
    <property type="protein sequence ID" value="KAF2445372.1"/>
    <property type="molecule type" value="Genomic_DNA"/>
</dbReference>
<name>A0A9P4UDP5_9PLEO</name>
<dbReference type="Proteomes" id="UP000799764">
    <property type="component" value="Unassembled WGS sequence"/>
</dbReference>
<reference evidence="1" key="1">
    <citation type="journal article" date="2020" name="Stud. Mycol.">
        <title>101 Dothideomycetes genomes: a test case for predicting lifestyles and emergence of pathogens.</title>
        <authorList>
            <person name="Haridas S."/>
            <person name="Albert R."/>
            <person name="Binder M."/>
            <person name="Bloem J."/>
            <person name="Labutti K."/>
            <person name="Salamov A."/>
            <person name="Andreopoulos B."/>
            <person name="Baker S."/>
            <person name="Barry K."/>
            <person name="Bills G."/>
            <person name="Bluhm B."/>
            <person name="Cannon C."/>
            <person name="Castanera R."/>
            <person name="Culley D."/>
            <person name="Daum C."/>
            <person name="Ezra D."/>
            <person name="Gonzalez J."/>
            <person name="Henrissat B."/>
            <person name="Kuo A."/>
            <person name="Liang C."/>
            <person name="Lipzen A."/>
            <person name="Lutzoni F."/>
            <person name="Magnuson J."/>
            <person name="Mondo S."/>
            <person name="Nolan M."/>
            <person name="Ohm R."/>
            <person name="Pangilinan J."/>
            <person name="Park H.-J."/>
            <person name="Ramirez L."/>
            <person name="Alfaro M."/>
            <person name="Sun H."/>
            <person name="Tritt A."/>
            <person name="Yoshinaga Y."/>
            <person name="Zwiers L.-H."/>
            <person name="Turgeon B."/>
            <person name="Goodwin S."/>
            <person name="Spatafora J."/>
            <person name="Crous P."/>
            <person name="Grigoriev I."/>
        </authorList>
    </citation>
    <scope>NUCLEOTIDE SEQUENCE</scope>
    <source>
        <strain evidence="1">CBS 690.94</strain>
    </source>
</reference>
<dbReference type="AlphaFoldDB" id="A0A9P4UDP5"/>
<sequence length="86" mass="9934">MLRRRAPALVFAWMREQITRCLSRTCPVIEDGTGEGLYGRRRISTRLSVLRRVRSSCRLRVPQKAGLWHASDDSRLHSNISVWNNG</sequence>
<gene>
    <name evidence="1" type="ORF">P171DRAFT_264806</name>
</gene>
<evidence type="ECO:0000313" key="2">
    <source>
        <dbReference type="Proteomes" id="UP000799764"/>
    </source>
</evidence>
<organism evidence="1 2">
    <name type="scientific">Karstenula rhodostoma CBS 690.94</name>
    <dbReference type="NCBI Taxonomy" id="1392251"/>
    <lineage>
        <taxon>Eukaryota</taxon>
        <taxon>Fungi</taxon>
        <taxon>Dikarya</taxon>
        <taxon>Ascomycota</taxon>
        <taxon>Pezizomycotina</taxon>
        <taxon>Dothideomycetes</taxon>
        <taxon>Pleosporomycetidae</taxon>
        <taxon>Pleosporales</taxon>
        <taxon>Massarineae</taxon>
        <taxon>Didymosphaeriaceae</taxon>
        <taxon>Karstenula</taxon>
    </lineage>
</organism>
<accession>A0A9P4UDP5</accession>
<proteinExistence type="predicted"/>
<evidence type="ECO:0000313" key="1">
    <source>
        <dbReference type="EMBL" id="KAF2445372.1"/>
    </source>
</evidence>
<comment type="caution">
    <text evidence="1">The sequence shown here is derived from an EMBL/GenBank/DDBJ whole genome shotgun (WGS) entry which is preliminary data.</text>
</comment>